<dbReference type="Pfam" id="PF00924">
    <property type="entry name" value="MS_channel_2nd"/>
    <property type="match status" value="1"/>
</dbReference>
<dbReference type="Proteomes" id="UP000051757">
    <property type="component" value="Unassembled WGS sequence"/>
</dbReference>
<feature type="transmembrane region" description="Helical" evidence="5">
    <location>
        <begin position="61"/>
        <end position="78"/>
    </location>
</feature>
<keyword evidence="2 5" id="KW-0812">Transmembrane</keyword>
<organism evidence="7 8">
    <name type="scientific">Stenotrophomonas beteli</name>
    <dbReference type="NCBI Taxonomy" id="3384461"/>
    <lineage>
        <taxon>Bacteria</taxon>
        <taxon>Pseudomonadati</taxon>
        <taxon>Pseudomonadota</taxon>
        <taxon>Gammaproteobacteria</taxon>
        <taxon>Lysobacterales</taxon>
        <taxon>Lysobacteraceae</taxon>
        <taxon>Stenotrophomonas</taxon>
        <taxon>Stenotrophomonas maltophilia group</taxon>
    </lineage>
</organism>
<dbReference type="InterPro" id="IPR010920">
    <property type="entry name" value="LSM_dom_sf"/>
</dbReference>
<comment type="caution">
    <text evidence="7">The sequence shown here is derived from an EMBL/GenBank/DDBJ whole genome shotgun (WGS) entry which is preliminary data.</text>
</comment>
<keyword evidence="5" id="KW-0813">Transport</keyword>
<dbReference type="InterPro" id="IPR045275">
    <property type="entry name" value="MscS_archaea/bacteria_type"/>
</dbReference>
<dbReference type="Gene3D" id="1.10.287.1260">
    <property type="match status" value="1"/>
</dbReference>
<comment type="subcellular location">
    <subcellularLocation>
        <location evidence="5">Cell inner membrane</location>
        <topology evidence="5">Multi-pass membrane protein</topology>
    </subcellularLocation>
    <subcellularLocation>
        <location evidence="1">Membrane</location>
    </subcellularLocation>
</comment>
<comment type="similarity">
    <text evidence="5">Belongs to the MscS (TC 1.A.23) family.</text>
</comment>
<feature type="transmembrane region" description="Helical" evidence="5">
    <location>
        <begin position="12"/>
        <end position="40"/>
    </location>
</feature>
<dbReference type="Gene3D" id="2.30.30.60">
    <property type="match status" value="1"/>
</dbReference>
<evidence type="ECO:0000256" key="2">
    <source>
        <dbReference type="ARBA" id="ARBA00022692"/>
    </source>
</evidence>
<name>A0A0R0BG70_9GAMM</name>
<dbReference type="SUPFAM" id="SSF50182">
    <property type="entry name" value="Sm-like ribonucleoproteins"/>
    <property type="match status" value="1"/>
</dbReference>
<comment type="caution">
    <text evidence="5">Lacks conserved residue(s) required for the propagation of feature annotation.</text>
</comment>
<dbReference type="EMBL" id="LLXV01000014">
    <property type="protein sequence ID" value="KRG52545.1"/>
    <property type="molecule type" value="Genomic_DNA"/>
</dbReference>
<dbReference type="InterPro" id="IPR023408">
    <property type="entry name" value="MscS_beta-dom_sf"/>
</dbReference>
<evidence type="ECO:0000256" key="1">
    <source>
        <dbReference type="ARBA" id="ARBA00004370"/>
    </source>
</evidence>
<evidence type="ECO:0000259" key="6">
    <source>
        <dbReference type="Pfam" id="PF00924"/>
    </source>
</evidence>
<sequence>MTGLPAWVEDWLTVVVPVAEVLAILGVAWVMVRALAWLLVQARQRGRLAPELHVGLRRGGALLLYMAAGLLILERLGVSRSVLWTALTGFMAVGAVAFFAAWSVLSNLFCSFLIVATRPFRINDTIEVLESVDKPGLCGQVVDINLIYTTLSDRGEGARGCLLRVPNSLFFQRITRHWGDGGYSQLPGSVPIKGKVR</sequence>
<dbReference type="InterPro" id="IPR006685">
    <property type="entry name" value="MscS_channel_2nd"/>
</dbReference>
<keyword evidence="3 5" id="KW-1133">Transmembrane helix</keyword>
<gene>
    <name evidence="7" type="ORF">ARC23_05285</name>
</gene>
<keyword evidence="5" id="KW-0406">Ion transport</keyword>
<evidence type="ECO:0000313" key="7">
    <source>
        <dbReference type="EMBL" id="KRG52545.1"/>
    </source>
</evidence>
<evidence type="ECO:0000256" key="5">
    <source>
        <dbReference type="RuleBase" id="RU369025"/>
    </source>
</evidence>
<accession>A0A0R0BG70</accession>
<comment type="function">
    <text evidence="5">Mechanosensitive channel that participates in the regulation of osmotic pressure changes within the cell, opening in response to stretch forces in the membrane lipid bilayer, without the need for other proteins. Contributes to normal resistance to hypoosmotic shock. Forms an ion channel of 1.0 nanosiemens conductance with a slight preference for anions.</text>
</comment>
<dbReference type="PANTHER" id="PTHR30221:SF8">
    <property type="entry name" value="SMALL-CONDUCTANCE MECHANOSENSITIVE CHANNEL"/>
    <property type="match status" value="1"/>
</dbReference>
<dbReference type="OrthoDB" id="8685113at2"/>
<dbReference type="PANTHER" id="PTHR30221">
    <property type="entry name" value="SMALL-CONDUCTANCE MECHANOSENSITIVE CHANNEL"/>
    <property type="match status" value="1"/>
</dbReference>
<keyword evidence="8" id="KW-1185">Reference proteome</keyword>
<keyword evidence="4 5" id="KW-0472">Membrane</keyword>
<feature type="transmembrane region" description="Helical" evidence="5">
    <location>
        <begin position="90"/>
        <end position="115"/>
    </location>
</feature>
<keyword evidence="5" id="KW-1003">Cell membrane</keyword>
<comment type="subunit">
    <text evidence="5">Homoheptamer.</text>
</comment>
<evidence type="ECO:0000256" key="4">
    <source>
        <dbReference type="ARBA" id="ARBA00023136"/>
    </source>
</evidence>
<proteinExistence type="inferred from homology"/>
<evidence type="ECO:0000256" key="3">
    <source>
        <dbReference type="ARBA" id="ARBA00022989"/>
    </source>
</evidence>
<evidence type="ECO:0000313" key="8">
    <source>
        <dbReference type="Proteomes" id="UP000051757"/>
    </source>
</evidence>
<keyword evidence="5" id="KW-0997">Cell inner membrane</keyword>
<dbReference type="GO" id="GO:0008381">
    <property type="term" value="F:mechanosensitive monoatomic ion channel activity"/>
    <property type="evidence" value="ECO:0007669"/>
    <property type="project" value="InterPro"/>
</dbReference>
<keyword evidence="5" id="KW-0407">Ion channel</keyword>
<protein>
    <recommendedName>
        <fullName evidence="5">Small-conductance mechanosensitive channel</fullName>
    </recommendedName>
</protein>
<feature type="domain" description="Mechanosensitive ion channel MscS" evidence="6">
    <location>
        <begin position="104"/>
        <end position="172"/>
    </location>
</feature>
<dbReference type="AlphaFoldDB" id="A0A0R0BG70"/>
<reference evidence="7 8" key="1">
    <citation type="journal article" date="2016" name="Front. Microbiol.">
        <title>Genome Sequence of Type Strains of Genus Stenotrophomonas.</title>
        <authorList>
            <person name="Patil P.P."/>
            <person name="Midha S."/>
            <person name="Kumar S."/>
            <person name="Patil P.B."/>
        </authorList>
    </citation>
    <scope>NUCLEOTIDE SEQUENCE [LARGE SCALE GENOMIC DNA]</scope>
    <source>
        <strain evidence="7 8">LMG 978</strain>
    </source>
</reference>
<dbReference type="GO" id="GO:0005886">
    <property type="term" value="C:plasma membrane"/>
    <property type="evidence" value="ECO:0007669"/>
    <property type="project" value="UniProtKB-SubCell"/>
</dbReference>